<keyword evidence="2 5" id="KW-0808">Transferase</keyword>
<gene>
    <name evidence="5" type="ORF">ICHIAU1_17410</name>
</gene>
<keyword evidence="6" id="KW-1185">Reference proteome</keyword>
<dbReference type="PANTHER" id="PTHR30160:SF1">
    <property type="entry name" value="LIPOPOLYSACCHARIDE 1,2-N-ACETYLGLUCOSAMINETRANSFERASE-RELATED"/>
    <property type="match status" value="1"/>
</dbReference>
<dbReference type="Pfam" id="PF01075">
    <property type="entry name" value="Glyco_transf_9"/>
    <property type="match status" value="1"/>
</dbReference>
<dbReference type="NCBIfam" id="TIGR04414">
    <property type="entry name" value="hepto_Aah_TibC"/>
    <property type="match status" value="1"/>
</dbReference>
<evidence type="ECO:0000256" key="1">
    <source>
        <dbReference type="ARBA" id="ARBA00022676"/>
    </source>
</evidence>
<feature type="region of interest" description="Disordered" evidence="3">
    <location>
        <begin position="1"/>
        <end position="22"/>
    </location>
</feature>
<dbReference type="InterPro" id="IPR030929">
    <property type="entry name" value="Aah/TibC-like"/>
</dbReference>
<keyword evidence="1" id="KW-0328">Glycosyltransferase</keyword>
<evidence type="ECO:0000259" key="4">
    <source>
        <dbReference type="Pfam" id="PF21129"/>
    </source>
</evidence>
<feature type="compositionally biased region" description="Polar residues" evidence="3">
    <location>
        <begin position="1"/>
        <end position="16"/>
    </location>
</feature>
<dbReference type="Gene3D" id="3.40.50.2000">
    <property type="entry name" value="Glycogen Phosphorylase B"/>
    <property type="match status" value="1"/>
</dbReference>
<dbReference type="Pfam" id="PF21129">
    <property type="entry name" value="TibC_1st"/>
    <property type="match status" value="1"/>
</dbReference>
<evidence type="ECO:0000313" key="6">
    <source>
        <dbReference type="Proteomes" id="UP000463961"/>
    </source>
</evidence>
<evidence type="ECO:0000256" key="2">
    <source>
        <dbReference type="ARBA" id="ARBA00022679"/>
    </source>
</evidence>
<dbReference type="GO" id="GO:0008713">
    <property type="term" value="F:ADP-heptose-lipopolysaccharide heptosyltransferase activity"/>
    <property type="evidence" value="ECO:0007669"/>
    <property type="project" value="TreeGrafter"/>
</dbReference>
<dbReference type="PANTHER" id="PTHR30160">
    <property type="entry name" value="TETRAACYLDISACCHARIDE 4'-KINASE-RELATED"/>
    <property type="match status" value="1"/>
</dbReference>
<protein>
    <submittedName>
        <fullName evidence="5">Autotransporter strand-loop-strand O-heptosyltransferase</fullName>
    </submittedName>
</protein>
<dbReference type="CDD" id="cd03789">
    <property type="entry name" value="GT9_LPS_heptosyltransferase"/>
    <property type="match status" value="1"/>
</dbReference>
<sequence>MNNDQQNHTHVATSEKVSADSDSSATVASEKMFLDPPILPTQEGPEGIRYDFNYGCRVHVPALPEGKGWRIRLSDTLTGNVVFESVLQGGSVESSKKFFIPFKLECWIGERIVFTHEIDLQGKDVLVQIPVGTLGDGIAWFPYVDAFQKQHDCSVSCTISKPLKALFESKYPNIRLIEKSEPVNQSHFYAGYRMGLYFDDWDCIHQPVDFRYVGLHKTAAHILGVPAIEEPPKIAYSTESRQIKEPYVCIGVQSSTQCKYWNNPYGWLDLVAWLKSLGYRVLCIDKDRAWGQSTTWNYIPHGADDFTGDIPLAERASLLKYADFYVGLSSGLAWLAWAAGTPVVMISGFTHPNNEFHTPYRVFNYHTCNSCWNDPKVMFDHHDFLWCPRHKGTERQFECTRLVTVDHVKSIIEKIPALTKL</sequence>
<dbReference type="Proteomes" id="UP000463961">
    <property type="component" value="Chromosome"/>
</dbReference>
<dbReference type="InterPro" id="IPR002201">
    <property type="entry name" value="Glyco_trans_9"/>
</dbReference>
<accession>A0A679I5Y6</accession>
<dbReference type="EMBL" id="AP022345">
    <property type="protein sequence ID" value="BBU69458.1"/>
    <property type="molecule type" value="Genomic_DNA"/>
</dbReference>
<dbReference type="InterPro" id="IPR051199">
    <property type="entry name" value="LPS_LOS_Heptosyltrfase"/>
</dbReference>
<dbReference type="InterPro" id="IPR049327">
    <property type="entry name" value="TibC/BAHTCr-like_N"/>
</dbReference>
<reference evidence="6" key="1">
    <citation type="submission" date="2020-01" db="EMBL/GenBank/DDBJ databases">
        <title>Phosphoaccumulans saitamaens gen. nov., sp. nov., a polyphosphate accumulating bacterium isolated from surface river water.</title>
        <authorList>
            <person name="Watanabe K."/>
            <person name="Suda W."/>
        </authorList>
    </citation>
    <scope>NUCLEOTIDE SEQUENCE [LARGE SCALE GENOMIC DNA]</scope>
    <source>
        <strain evidence="6">ICHIAU1</strain>
    </source>
</reference>
<dbReference type="SUPFAM" id="SSF53756">
    <property type="entry name" value="UDP-Glycosyltransferase/glycogen phosphorylase"/>
    <property type="match status" value="1"/>
</dbReference>
<name>A0A679I5Y6_9RHOO</name>
<dbReference type="OrthoDB" id="5561008at2"/>
<dbReference type="GO" id="GO:0009244">
    <property type="term" value="P:lipopolysaccharide core region biosynthetic process"/>
    <property type="evidence" value="ECO:0007669"/>
    <property type="project" value="TreeGrafter"/>
</dbReference>
<evidence type="ECO:0000256" key="3">
    <source>
        <dbReference type="SAM" id="MobiDB-lite"/>
    </source>
</evidence>
<evidence type="ECO:0000313" key="5">
    <source>
        <dbReference type="EMBL" id="BBU69458.1"/>
    </source>
</evidence>
<feature type="domain" description="Autotransproter heptosyltransferase TibC/BAHTCr-like N-terminal" evidence="4">
    <location>
        <begin position="44"/>
        <end position="108"/>
    </location>
</feature>
<dbReference type="AlphaFoldDB" id="A0A679I5Y6"/>
<dbReference type="GO" id="GO:0005829">
    <property type="term" value="C:cytosol"/>
    <property type="evidence" value="ECO:0007669"/>
    <property type="project" value="TreeGrafter"/>
</dbReference>
<proteinExistence type="predicted"/>
<dbReference type="RefSeq" id="WP_162049834.1">
    <property type="nucleotide sequence ID" value="NZ_AP019011.1"/>
</dbReference>
<organism evidence="5 6">
    <name type="scientific">Fluviibacter phosphoraccumulans</name>
    <dbReference type="NCBI Taxonomy" id="1751046"/>
    <lineage>
        <taxon>Bacteria</taxon>
        <taxon>Pseudomonadati</taxon>
        <taxon>Pseudomonadota</taxon>
        <taxon>Betaproteobacteria</taxon>
        <taxon>Rhodocyclales</taxon>
        <taxon>Fluviibacteraceae</taxon>
        <taxon>Fluviibacter</taxon>
    </lineage>
</organism>